<dbReference type="PANTHER" id="PTHR40705:SF2">
    <property type="entry name" value="DUF1743 DOMAIN-CONTAINING PROTEIN"/>
    <property type="match status" value="1"/>
</dbReference>
<dbReference type="Proteomes" id="UP000195137">
    <property type="component" value="Unassembled WGS sequence"/>
</dbReference>
<dbReference type="InterPro" id="IPR055394">
    <property type="entry name" value="Zn_ribbon_TiaS"/>
</dbReference>
<dbReference type="GO" id="GO:0003676">
    <property type="term" value="F:nucleic acid binding"/>
    <property type="evidence" value="ECO:0007669"/>
    <property type="project" value="InterPro"/>
</dbReference>
<evidence type="ECO:0000256" key="3">
    <source>
        <dbReference type="ARBA" id="ARBA00022694"/>
    </source>
</evidence>
<evidence type="ECO:0000256" key="6">
    <source>
        <dbReference type="HAMAP-Rule" id="MF_01892"/>
    </source>
</evidence>
<comment type="subcellular location">
    <subcellularLocation>
        <location evidence="6">Cytoplasm</location>
    </subcellularLocation>
</comment>
<evidence type="ECO:0000259" key="9">
    <source>
        <dbReference type="Pfam" id="PF22641"/>
    </source>
</evidence>
<evidence type="ECO:0000256" key="1">
    <source>
        <dbReference type="ARBA" id="ARBA00022490"/>
    </source>
</evidence>
<feature type="domain" description="OB" evidence="7">
    <location>
        <begin position="270"/>
        <end position="330"/>
    </location>
</feature>
<accession>A0A1Y3G9L2</accession>
<evidence type="ECO:0000313" key="11">
    <source>
        <dbReference type="EMBL" id="OUJ18132.1"/>
    </source>
</evidence>
<comment type="caution">
    <text evidence="11">The sequence shown here is derived from an EMBL/GenBank/DDBJ whole genome shotgun (WGS) entry which is preliminary data.</text>
</comment>
<dbReference type="HAMAP" id="MF_01892">
    <property type="entry name" value="tRNA_Ile2_agm2C_synt"/>
    <property type="match status" value="1"/>
</dbReference>
<dbReference type="InterPro" id="IPR004365">
    <property type="entry name" value="NA-bd_OB_tRNA"/>
</dbReference>
<dbReference type="Gene3D" id="3.30.70.2200">
    <property type="match status" value="1"/>
</dbReference>
<dbReference type="CDD" id="cd04482">
    <property type="entry name" value="RPA2_OBF_like"/>
    <property type="match status" value="1"/>
</dbReference>
<gene>
    <name evidence="6" type="primary">tiaS</name>
    <name evidence="11" type="ORF">AMET1_1034</name>
</gene>
<evidence type="ECO:0000259" key="8">
    <source>
        <dbReference type="Pfam" id="PF08489"/>
    </source>
</evidence>
<evidence type="ECO:0000259" key="7">
    <source>
        <dbReference type="Pfam" id="PF01336"/>
    </source>
</evidence>
<dbReference type="PANTHER" id="PTHR40705">
    <property type="entry name" value="TRNA(ILE2) 2-AGMATINYLCYTIDINE SYNTHETASE TIAS"/>
    <property type="match status" value="1"/>
</dbReference>
<evidence type="ECO:0000256" key="4">
    <source>
        <dbReference type="ARBA" id="ARBA00022741"/>
    </source>
</evidence>
<protein>
    <recommendedName>
        <fullName evidence="6">tRNA(Ile2) 2-agmatinylcytidine synthetase TiaS</fullName>
        <shortName evidence="6">tRNA(Ile2)-agm2C synthetase</shortName>
        <ecNumber evidence="6">6.3.4.22</ecNumber>
    </recommendedName>
    <alternativeName>
        <fullName evidence="6">tRNA(Ile2) agmatidine synthetase</fullName>
    </alternativeName>
</protein>
<dbReference type="InterPro" id="IPR053870">
    <property type="entry name" value="TiaS-like_TCKD"/>
</dbReference>
<dbReference type="OrthoDB" id="39189at2157"/>
<comment type="function">
    <text evidence="6">ATP-dependent agmatine transferase that catalyzes the formation of 2-agmatinylcytidine (agm2C) at the wobble position (C34) of tRNA(Ile2), converting the codon specificity from AUG to AUA.</text>
</comment>
<dbReference type="GO" id="GO:0002101">
    <property type="term" value="P:tRNA wobble cytosine modification"/>
    <property type="evidence" value="ECO:0007669"/>
    <property type="project" value="UniProtKB-UniRule"/>
</dbReference>
<evidence type="ECO:0000256" key="5">
    <source>
        <dbReference type="ARBA" id="ARBA00022840"/>
    </source>
</evidence>
<dbReference type="Pfam" id="PF23783">
    <property type="entry name" value="Zn_ribbon_TiaS"/>
    <property type="match status" value="1"/>
</dbReference>
<keyword evidence="3 6" id="KW-0819">tRNA processing</keyword>
<dbReference type="EMBL" id="MRZU01000004">
    <property type="protein sequence ID" value="OUJ18132.1"/>
    <property type="molecule type" value="Genomic_DNA"/>
</dbReference>
<keyword evidence="4 6" id="KW-0547">Nucleotide-binding</keyword>
<dbReference type="InterPro" id="IPR013696">
    <property type="entry name" value="TiaS_FLD"/>
</dbReference>
<evidence type="ECO:0000313" key="12">
    <source>
        <dbReference type="Proteomes" id="UP000195137"/>
    </source>
</evidence>
<dbReference type="EC" id="6.3.4.22" evidence="6"/>
<dbReference type="Pfam" id="PF08489">
    <property type="entry name" value="TiaS_FLD"/>
    <property type="match status" value="1"/>
</dbReference>
<dbReference type="GO" id="GO:0016879">
    <property type="term" value="F:ligase activity, forming carbon-nitrogen bonds"/>
    <property type="evidence" value="ECO:0007669"/>
    <property type="project" value="UniProtKB-UniRule"/>
</dbReference>
<dbReference type="Pfam" id="PF01336">
    <property type="entry name" value="tRNA_anti-codon"/>
    <property type="match status" value="1"/>
</dbReference>
<dbReference type="Gene3D" id="2.40.50.1010">
    <property type="match status" value="1"/>
</dbReference>
<sequence length="420" mass="47625">MEIHLGIDDTDSHDGMCTTYLASTIIDNVEGVFQLPELIRLNPNIPWKTRGNGALAIRGQVDNYRLFKKNVIKLVEELREPTSNTGVVFFKKDPREIKPLVRHSRRAIKTTLDIDTAVNLGHRYGEVYSYGNGRGVVGALASASHRFKDMTYELLAYRHKNRWGTPREVEEETIYRASQIYNPLIWDTVDWKHKKNVITPNSPCPVLYGVRGDFIEPIEKTHNLIEGESVAKTTVFKTNQGTDEHITPMEIGELTPMTSCKVDGVVVEPPRSIKGGHVIFTIKDDTGTVDCAAYEPTKKFRNKIRKLIVGDKVVVYGGVKPNPLTINIEKLSLQEKTPKTKFVNPTCPECNRNMESAGKNQGYRCRKCKTTEPDKKRITIKRELKEGYIEVPPIARRHLAKPLIRMELGYDRKNKTVGGR</sequence>
<dbReference type="Gene3D" id="3.90.600.20">
    <property type="match status" value="1"/>
</dbReference>
<feature type="domain" description="TiaS C-terminal zinc ribbon" evidence="10">
    <location>
        <begin position="344"/>
        <end position="384"/>
    </location>
</feature>
<proteinExistence type="inferred from homology"/>
<feature type="domain" description="TiaS-like TCKD" evidence="9">
    <location>
        <begin position="5"/>
        <end position="58"/>
    </location>
</feature>
<comment type="catalytic activity">
    <reaction evidence="6">
        <text>cytidine(34) in tRNA(Ile2) + agmatine + ATP + H2O = 2-agmatinylcytidine(34) in tRNA(Ile2) + AMP + 2 phosphate + 2 H(+)</text>
        <dbReference type="Rhea" id="RHEA:43608"/>
        <dbReference type="Rhea" id="RHEA-COMP:10625"/>
        <dbReference type="Rhea" id="RHEA-COMP:10626"/>
        <dbReference type="ChEBI" id="CHEBI:15377"/>
        <dbReference type="ChEBI" id="CHEBI:15378"/>
        <dbReference type="ChEBI" id="CHEBI:30616"/>
        <dbReference type="ChEBI" id="CHEBI:43474"/>
        <dbReference type="ChEBI" id="CHEBI:58145"/>
        <dbReference type="ChEBI" id="CHEBI:82748"/>
        <dbReference type="ChEBI" id="CHEBI:83545"/>
        <dbReference type="ChEBI" id="CHEBI:456215"/>
        <dbReference type="EC" id="6.3.4.22"/>
    </reaction>
</comment>
<name>A0A1Y3G9L2_9EURY</name>
<evidence type="ECO:0000256" key="2">
    <source>
        <dbReference type="ARBA" id="ARBA00022598"/>
    </source>
</evidence>
<dbReference type="GO" id="GO:0005524">
    <property type="term" value="F:ATP binding"/>
    <property type="evidence" value="ECO:0007669"/>
    <property type="project" value="UniProtKB-KW"/>
</dbReference>
<dbReference type="InterPro" id="IPR024913">
    <property type="entry name" value="tRNA_Ile2__agm2C_synt"/>
</dbReference>
<keyword evidence="1 6" id="KW-0963">Cytoplasm</keyword>
<keyword evidence="12" id="KW-1185">Reference proteome</keyword>
<dbReference type="GO" id="GO:0005737">
    <property type="term" value="C:cytoplasm"/>
    <property type="evidence" value="ECO:0007669"/>
    <property type="project" value="UniProtKB-SubCell"/>
</dbReference>
<reference evidence="11 12" key="1">
    <citation type="submission" date="2016-12" db="EMBL/GenBank/DDBJ databases">
        <title>Discovery of methanogenic haloarchaea.</title>
        <authorList>
            <person name="Sorokin D.Y."/>
            <person name="Makarova K.S."/>
            <person name="Abbas B."/>
            <person name="Ferrer M."/>
            <person name="Golyshin P.N."/>
        </authorList>
    </citation>
    <scope>NUCLEOTIDE SEQUENCE [LARGE SCALE GENOMIC DNA]</scope>
    <source>
        <strain evidence="11">AMET1</strain>
    </source>
</reference>
<dbReference type="AlphaFoldDB" id="A0A1Y3G9L2"/>
<keyword evidence="5 6" id="KW-0067">ATP-binding</keyword>
<dbReference type="Pfam" id="PF22641">
    <property type="entry name" value="TiaS_TCKD"/>
    <property type="match status" value="1"/>
</dbReference>
<comment type="similarity">
    <text evidence="6">Belongs to the TiaS family.</text>
</comment>
<keyword evidence="2 6" id="KW-0436">Ligase</keyword>
<feature type="domain" description="TiaS FLD" evidence="8">
    <location>
        <begin position="133"/>
        <end position="245"/>
    </location>
</feature>
<evidence type="ECO:0000259" key="10">
    <source>
        <dbReference type="Pfam" id="PF23783"/>
    </source>
</evidence>
<organism evidence="11 12">
    <name type="scientific">Methanonatronarchaeum thermophilum</name>
    <dbReference type="NCBI Taxonomy" id="1927129"/>
    <lineage>
        <taxon>Archaea</taxon>
        <taxon>Methanobacteriati</taxon>
        <taxon>Methanobacteriota</taxon>
        <taxon>Methanonatronarchaeia</taxon>
        <taxon>Methanonatronarchaeales</taxon>
        <taxon>Methanonatronarchaeaceae</taxon>
        <taxon>Methanonatronarchaeum</taxon>
    </lineage>
</organism>
<dbReference type="RefSeq" id="WP_086637430.1">
    <property type="nucleotide sequence ID" value="NZ_MRZU01000004.1"/>
</dbReference>